<proteinExistence type="predicted"/>
<dbReference type="eggNOG" id="ENOG5030N4E">
    <property type="taxonomic scope" value="Bacteria"/>
</dbReference>
<sequence length="119" mass="13011">MLVKFNSSTSGQIMMLSPVARQLLEILQKDCTARGVITTEQLPEAIARLRRAVADGRASPAEAVAAQTTSPARSDDSNDDQKVDGPPIGLAQRAFPLIELLEWTRKEDGFVLWEAAKDF</sequence>
<organism evidence="2 3">
    <name type="scientific">Accumulibacter regalis</name>
    <dbReference type="NCBI Taxonomy" id="522306"/>
    <lineage>
        <taxon>Bacteria</taxon>
        <taxon>Pseudomonadati</taxon>
        <taxon>Pseudomonadota</taxon>
        <taxon>Betaproteobacteria</taxon>
        <taxon>Candidatus Accumulibacter</taxon>
    </lineage>
</organism>
<dbReference type="InterPro" id="IPR014991">
    <property type="entry name" value="DUF1840"/>
</dbReference>
<feature type="compositionally biased region" description="Basic and acidic residues" evidence="1">
    <location>
        <begin position="73"/>
        <end position="83"/>
    </location>
</feature>
<dbReference type="EMBL" id="JEMY01000013">
    <property type="protein sequence ID" value="EXI89852.1"/>
    <property type="molecule type" value="Genomic_DNA"/>
</dbReference>
<dbReference type="Pfam" id="PF08895">
    <property type="entry name" value="DUF1840"/>
    <property type="match status" value="1"/>
</dbReference>
<reference evidence="2" key="1">
    <citation type="submission" date="2014-02" db="EMBL/GenBank/DDBJ databases">
        <title>Expanding our view of genomic diversity in Candidatus Accumulibacter clades.</title>
        <authorList>
            <person name="Skennerton C.T."/>
            <person name="Barr J.J."/>
            <person name="Slater F.R."/>
            <person name="Bond P.L."/>
            <person name="Tyson G.W."/>
        </authorList>
    </citation>
    <scope>NUCLEOTIDE SEQUENCE [LARGE SCALE GENOMIC DNA]</scope>
</reference>
<evidence type="ECO:0000313" key="3">
    <source>
        <dbReference type="Proteomes" id="UP000022141"/>
    </source>
</evidence>
<dbReference type="STRING" id="1454004.AW11_01343"/>
<protein>
    <recommendedName>
        <fullName evidence="4">DUF1840 domain-containing protein</fullName>
    </recommendedName>
</protein>
<dbReference type="PATRIC" id="fig|1454004.3.peg.1401"/>
<dbReference type="AlphaFoldDB" id="A0A011QKF8"/>
<evidence type="ECO:0008006" key="4">
    <source>
        <dbReference type="Google" id="ProtNLM"/>
    </source>
</evidence>
<evidence type="ECO:0000313" key="2">
    <source>
        <dbReference type="EMBL" id="EXI89852.1"/>
    </source>
</evidence>
<feature type="region of interest" description="Disordered" evidence="1">
    <location>
        <begin position="56"/>
        <end position="88"/>
    </location>
</feature>
<accession>A0A011QKF8</accession>
<evidence type="ECO:0000256" key="1">
    <source>
        <dbReference type="SAM" id="MobiDB-lite"/>
    </source>
</evidence>
<gene>
    <name evidence="2" type="ORF">AW11_01343</name>
</gene>
<comment type="caution">
    <text evidence="2">The sequence shown here is derived from an EMBL/GenBank/DDBJ whole genome shotgun (WGS) entry which is preliminary data.</text>
</comment>
<dbReference type="Proteomes" id="UP000022141">
    <property type="component" value="Unassembled WGS sequence"/>
</dbReference>
<keyword evidence="3" id="KW-1185">Reference proteome</keyword>
<name>A0A011QKF8_ACCRE</name>